<sequence>MATAATMKASATPEFTSAPLRSGTSGSGPAGDSDESPLLKLRGFALNTFASTKGFVNTSRSWAQFFDVRQVKIPKTIGQATKHVQANWRHFRVNYIVVMSVVMTVTMLLRSFYSFAMCFFLALLWAWVTWLRPNAKGPLKIMGKEYTPMEQRILLGVTSFVLVFFFSNAASSAFTAFLFGVLAVVAHGSLMDRADMFEDDGKDLEAGGGGPDVIGTAGIVLSNMGFSTKS</sequence>
<evidence type="ECO:0000313" key="9">
    <source>
        <dbReference type="EMBL" id="WZN60261.1"/>
    </source>
</evidence>
<evidence type="ECO:0000256" key="1">
    <source>
        <dbReference type="ARBA" id="ARBA00002501"/>
    </source>
</evidence>
<evidence type="ECO:0000256" key="3">
    <source>
        <dbReference type="ARBA" id="ARBA00006483"/>
    </source>
</evidence>
<evidence type="ECO:0000256" key="5">
    <source>
        <dbReference type="ARBA" id="ARBA00022989"/>
    </source>
</evidence>
<accession>A0AAX4P2Q4</accession>
<proteinExistence type="inferred from homology"/>
<keyword evidence="7" id="KW-0813">Transport</keyword>
<evidence type="ECO:0000313" key="10">
    <source>
        <dbReference type="Proteomes" id="UP001472866"/>
    </source>
</evidence>
<feature type="compositionally biased region" description="Low complexity" evidence="8">
    <location>
        <begin position="1"/>
        <end position="12"/>
    </location>
</feature>
<dbReference type="PANTHER" id="PTHR19317:SF0">
    <property type="entry name" value="PRENYLATED RAB ACCEPTOR PROTEIN 1"/>
    <property type="match status" value="1"/>
</dbReference>
<feature type="transmembrane region" description="Helical" evidence="7">
    <location>
        <begin position="91"/>
        <end position="108"/>
    </location>
</feature>
<dbReference type="GO" id="GO:0005783">
    <property type="term" value="C:endoplasmic reticulum"/>
    <property type="evidence" value="ECO:0007669"/>
    <property type="project" value="UniProtKB-ARBA"/>
</dbReference>
<dbReference type="InterPro" id="IPR004895">
    <property type="entry name" value="Prenylated_rab_accept_PRA1"/>
</dbReference>
<evidence type="ECO:0000256" key="2">
    <source>
        <dbReference type="ARBA" id="ARBA00004141"/>
    </source>
</evidence>
<evidence type="ECO:0000256" key="7">
    <source>
        <dbReference type="RuleBase" id="RU363107"/>
    </source>
</evidence>
<dbReference type="AlphaFoldDB" id="A0AAX4P2Q4"/>
<keyword evidence="10" id="KW-1185">Reference proteome</keyword>
<evidence type="ECO:0000256" key="6">
    <source>
        <dbReference type="ARBA" id="ARBA00023136"/>
    </source>
</evidence>
<organism evidence="9 10">
    <name type="scientific">Chloropicon roscoffensis</name>
    <dbReference type="NCBI Taxonomy" id="1461544"/>
    <lineage>
        <taxon>Eukaryota</taxon>
        <taxon>Viridiplantae</taxon>
        <taxon>Chlorophyta</taxon>
        <taxon>Chloropicophyceae</taxon>
        <taxon>Chloropicales</taxon>
        <taxon>Chloropicaceae</taxon>
        <taxon>Chloropicon</taxon>
    </lineage>
</organism>
<comment type="subcellular location">
    <subcellularLocation>
        <location evidence="2 7">Membrane</location>
        <topology evidence="2 7">Multi-pass membrane protein</topology>
    </subcellularLocation>
</comment>
<feature type="transmembrane region" description="Helical" evidence="7">
    <location>
        <begin position="153"/>
        <end position="186"/>
    </location>
</feature>
<evidence type="ECO:0000256" key="8">
    <source>
        <dbReference type="SAM" id="MobiDB-lite"/>
    </source>
</evidence>
<dbReference type="GO" id="GO:0016192">
    <property type="term" value="P:vesicle-mediated transport"/>
    <property type="evidence" value="ECO:0007669"/>
    <property type="project" value="UniProtKB-ARBA"/>
</dbReference>
<dbReference type="Proteomes" id="UP001472866">
    <property type="component" value="Chromosome 02"/>
</dbReference>
<feature type="region of interest" description="Disordered" evidence="8">
    <location>
        <begin position="1"/>
        <end position="35"/>
    </location>
</feature>
<keyword evidence="6 7" id="KW-0472">Membrane</keyword>
<gene>
    <name evidence="9" type="ORF">HKI87_02g17900</name>
</gene>
<comment type="similarity">
    <text evidence="3 7">Belongs to the PRA1 family.</text>
</comment>
<feature type="transmembrane region" description="Helical" evidence="7">
    <location>
        <begin position="114"/>
        <end position="132"/>
    </location>
</feature>
<dbReference type="EMBL" id="CP151502">
    <property type="protein sequence ID" value="WZN60261.1"/>
    <property type="molecule type" value="Genomic_DNA"/>
</dbReference>
<comment type="function">
    <text evidence="1 7">May be involved in both secretory and endocytic intracellular trafficking in the endosomal/prevacuolar compartments.</text>
</comment>
<dbReference type="PANTHER" id="PTHR19317">
    <property type="entry name" value="PRENYLATED RAB ACCEPTOR 1-RELATED"/>
    <property type="match status" value="1"/>
</dbReference>
<dbReference type="GO" id="GO:0005794">
    <property type="term" value="C:Golgi apparatus"/>
    <property type="evidence" value="ECO:0007669"/>
    <property type="project" value="TreeGrafter"/>
</dbReference>
<keyword evidence="5 7" id="KW-1133">Transmembrane helix</keyword>
<protein>
    <recommendedName>
        <fullName evidence="7">PRA1 family protein</fullName>
    </recommendedName>
</protein>
<dbReference type="GO" id="GO:0016020">
    <property type="term" value="C:membrane"/>
    <property type="evidence" value="ECO:0007669"/>
    <property type="project" value="UniProtKB-SubCell"/>
</dbReference>
<reference evidence="9 10" key="1">
    <citation type="submission" date="2024-03" db="EMBL/GenBank/DDBJ databases">
        <title>Complete genome sequence of the green alga Chloropicon roscoffensis RCC1871.</title>
        <authorList>
            <person name="Lemieux C."/>
            <person name="Pombert J.-F."/>
            <person name="Otis C."/>
            <person name="Turmel M."/>
        </authorList>
    </citation>
    <scope>NUCLEOTIDE SEQUENCE [LARGE SCALE GENOMIC DNA]</scope>
    <source>
        <strain evidence="9 10">RCC1871</strain>
    </source>
</reference>
<dbReference type="Pfam" id="PF03208">
    <property type="entry name" value="PRA1"/>
    <property type="match status" value="1"/>
</dbReference>
<keyword evidence="4 7" id="KW-0812">Transmembrane</keyword>
<evidence type="ECO:0000256" key="4">
    <source>
        <dbReference type="ARBA" id="ARBA00022692"/>
    </source>
</evidence>
<name>A0AAX4P2Q4_9CHLO</name>